<evidence type="ECO:0000256" key="11">
    <source>
        <dbReference type="ARBA" id="ARBA00032047"/>
    </source>
</evidence>
<sequence length="888" mass="101934">MQQQQDQLKIAFLHPDLGIGGAEQLVVNLALALQKNHYVKIYTPHHDPNHSFPETNGQIPVEVRGNIIPAHFFGYCTAMCAYIRMILATLYIIFFSGRWDVIIIDQVSVCLPLLWLFRRKTIFYCHFPDKLLCVERKSFIKKIYRFFLDSFEEISMLFANLVLVNSQFTREIVKQAFPLYNKYGRQPEVLYPAIEFSKFEMAPELNRLDSRLESNNYFLSLNRYERKKNIALAIHAFAAFRQQLNSDENIESVRLVIAGGFEQRVEENAQHFEELNQIAQRQNVAEYVSFKKNISDSERTQLMSNALAVLYTPEREHFGIVPVEAMYNQVPVIACNSGGPKESIQNGVTGYLCESKTNEWQQREKQRNGRKRERTSYSIVWIRIISNANGQLCKDGYQNRKIKIIMNIKGYFGIILLSYNISKCVIFENQIQLTENDFIFKIKHLFFLKTLNNHHRLARSLNQTSKYAFRLYFLRGCDNRQLTQSQQREFLNYARIDPYGHSFMIYNSNELKNKVNSWKQTLPWITPYYAIKSNPIEPLIQDIINGPFGTFDCASKGEIQMVMKYGVPASKLVYSNPVKEEKDIYYAKNKGVQITSADSIDELIKIQKIAPEMKILWRLSIVEENPEQMATLFSGKFGDDVPNLDAAHKRFKQIQQMGIQLHGIHFHCGSAVQGSSSFGKAIDLAQECMRIGRLYGHKMELLDVGGGFPTGNIHENAINALKKTQNDPLGYQVIAEPGRHFSANTCSLLFRIMTKRIKHGRLCYHVNESLYHSFNCILMDGISFENQNDQFYGVLNSDESQNSQISEQSNVSIFGMTCDGADIIAKNMVVPNDLQVGDWLCMQGMGSYTVGPKSTFNGMKSTAKIYQWSGQIEEQNQVSPQIAISQIC</sequence>
<dbReference type="InterPro" id="IPR000183">
    <property type="entry name" value="Orn/DAP/Arg_de-COase"/>
</dbReference>
<dbReference type="PANTHER" id="PTHR45918">
    <property type="entry name" value="ALPHA-1,3/1,6-MANNOSYLTRANSFERASE ALG2"/>
    <property type="match status" value="1"/>
</dbReference>
<evidence type="ECO:0000256" key="5">
    <source>
        <dbReference type="ARBA" id="ARBA00022676"/>
    </source>
</evidence>
<dbReference type="STRING" id="5888.A0DJP7"/>
<comment type="pathway">
    <text evidence="2">Protein modification; protein glycosylation.</text>
</comment>
<feature type="modified residue" description="N6-(pyridoxal phosphate)lysine" evidence="16">
    <location>
        <position position="532"/>
    </location>
</feature>
<evidence type="ECO:0000256" key="13">
    <source>
        <dbReference type="ARBA" id="ARBA00032874"/>
    </source>
</evidence>
<feature type="active site" description="Proton donor" evidence="16">
    <location>
        <position position="818"/>
    </location>
</feature>
<keyword evidence="16" id="KW-0663">Pyridoxal phosphate</keyword>
<evidence type="ECO:0000256" key="10">
    <source>
        <dbReference type="ARBA" id="ARBA00023136"/>
    </source>
</evidence>
<feature type="domain" description="Glycosyl transferase family 1" evidence="18">
    <location>
        <begin position="213"/>
        <end position="358"/>
    </location>
</feature>
<dbReference type="EC" id="2.4.1.132" evidence="4"/>
<dbReference type="PRINTS" id="PR01182">
    <property type="entry name" value="ORNDCRBXLASE"/>
</dbReference>
<dbReference type="SUPFAM" id="SSF51419">
    <property type="entry name" value="PLP-binding barrel"/>
    <property type="match status" value="1"/>
</dbReference>
<evidence type="ECO:0000259" key="18">
    <source>
        <dbReference type="Pfam" id="PF00534"/>
    </source>
</evidence>
<dbReference type="InterPro" id="IPR002433">
    <property type="entry name" value="Orn_de-COase"/>
</dbReference>
<evidence type="ECO:0000256" key="4">
    <source>
        <dbReference type="ARBA" id="ARBA00012649"/>
    </source>
</evidence>
<dbReference type="GO" id="GO:0005789">
    <property type="term" value="C:endoplasmic reticulum membrane"/>
    <property type="evidence" value="ECO:0007669"/>
    <property type="project" value="UniProtKB-SubCell"/>
</dbReference>
<evidence type="ECO:0000256" key="17">
    <source>
        <dbReference type="SAM" id="Phobius"/>
    </source>
</evidence>
<evidence type="ECO:0000313" key="21">
    <source>
        <dbReference type="EMBL" id="CAK83264.1"/>
    </source>
</evidence>
<dbReference type="GO" id="GO:0004378">
    <property type="term" value="F:GDP-Man:Man(1)GlcNAc(2)-PP-Dol alpha-1,3-mannosyltransferase activity"/>
    <property type="evidence" value="ECO:0007669"/>
    <property type="project" value="UniProtKB-EC"/>
</dbReference>
<organism evidence="21 22">
    <name type="scientific">Paramecium tetraurelia</name>
    <dbReference type="NCBI Taxonomy" id="5888"/>
    <lineage>
        <taxon>Eukaryota</taxon>
        <taxon>Sar</taxon>
        <taxon>Alveolata</taxon>
        <taxon>Ciliophora</taxon>
        <taxon>Intramacronucleata</taxon>
        <taxon>Oligohymenophorea</taxon>
        <taxon>Peniculida</taxon>
        <taxon>Parameciidae</taxon>
        <taxon>Paramecium</taxon>
    </lineage>
</organism>
<dbReference type="SUPFAM" id="SSF53756">
    <property type="entry name" value="UDP-Glycosyltransferase/glycogen phosphorylase"/>
    <property type="match status" value="1"/>
</dbReference>
<dbReference type="GO" id="GO:0004586">
    <property type="term" value="F:ornithine decarboxylase activity"/>
    <property type="evidence" value="ECO:0000318"/>
    <property type="project" value="GO_Central"/>
</dbReference>
<dbReference type="AlphaFoldDB" id="A0DJP7"/>
<protein>
    <recommendedName>
        <fullName evidence="11">GDP-Man:Man(1)GlcNAc(2)-PP-Dol alpha-1,3-mannosyltransferase</fullName>
        <ecNumber evidence="4">2.4.1.132</ecNumber>
        <ecNumber evidence="3">2.4.1.257</ecNumber>
    </recommendedName>
    <alternativeName>
        <fullName evidence="13">GDP-Man:Man(1)GlcNAc(2)-PP-dolichol mannosyltransferase</fullName>
    </alternativeName>
    <alternativeName>
        <fullName evidence="12">GDP-Man:Man(2)GlcNAc(2)-PP-Dol alpha-1,6-mannosyltransferase</fullName>
    </alternativeName>
</protein>
<dbReference type="Gene3D" id="3.20.20.10">
    <property type="entry name" value="Alanine racemase"/>
    <property type="match status" value="1"/>
</dbReference>
<comment type="subcellular location">
    <subcellularLocation>
        <location evidence="1">Endoplasmic reticulum membrane</location>
    </subcellularLocation>
</comment>
<dbReference type="CDD" id="cd00622">
    <property type="entry name" value="PLPDE_III_ODC"/>
    <property type="match status" value="1"/>
</dbReference>
<name>A0DJP7_PARTE</name>
<comment type="cofactor">
    <cofactor evidence="16">
        <name>pyridoxal 5'-phosphate</name>
        <dbReference type="ChEBI" id="CHEBI:597326"/>
    </cofactor>
</comment>
<evidence type="ECO:0000256" key="12">
    <source>
        <dbReference type="ARBA" id="ARBA00032333"/>
    </source>
</evidence>
<dbReference type="GO" id="GO:0102704">
    <property type="term" value="F:GDP-Man:Man(2)GlcNAc(2)-PP-Dol alpha-1,6-mannosyltransferase activity"/>
    <property type="evidence" value="ECO:0007669"/>
    <property type="project" value="UniProtKB-EC"/>
</dbReference>
<accession>A0DJP7</accession>
<feature type="domain" description="Orn/DAP/Arg decarboxylase 2 N-terminal" evidence="19">
    <location>
        <begin position="510"/>
        <end position="743"/>
    </location>
</feature>
<dbReference type="RefSeq" id="XP_001450661.1">
    <property type="nucleotide sequence ID" value="XM_001450624.2"/>
</dbReference>
<keyword evidence="5" id="KW-0328">Glycosyltransferase</keyword>
<reference evidence="21 22" key="1">
    <citation type="journal article" date="2006" name="Nature">
        <title>Global trends of whole-genome duplications revealed by the ciliate Paramecium tetraurelia.</title>
        <authorList>
            <consortium name="Genoscope"/>
            <person name="Aury J.-M."/>
            <person name="Jaillon O."/>
            <person name="Duret L."/>
            <person name="Noel B."/>
            <person name="Jubin C."/>
            <person name="Porcel B.M."/>
            <person name="Segurens B."/>
            <person name="Daubin V."/>
            <person name="Anthouard V."/>
            <person name="Aiach N."/>
            <person name="Arnaiz O."/>
            <person name="Billaut A."/>
            <person name="Beisson J."/>
            <person name="Blanc I."/>
            <person name="Bouhouche K."/>
            <person name="Camara F."/>
            <person name="Duharcourt S."/>
            <person name="Guigo R."/>
            <person name="Gogendeau D."/>
            <person name="Katinka M."/>
            <person name="Keller A.-M."/>
            <person name="Kissmehl R."/>
            <person name="Klotz C."/>
            <person name="Koll F."/>
            <person name="Le Moue A."/>
            <person name="Lepere C."/>
            <person name="Malinsky S."/>
            <person name="Nowacki M."/>
            <person name="Nowak J.K."/>
            <person name="Plattner H."/>
            <person name="Poulain J."/>
            <person name="Ruiz F."/>
            <person name="Serrano V."/>
            <person name="Zagulski M."/>
            <person name="Dessen P."/>
            <person name="Betermier M."/>
            <person name="Weissenbach J."/>
            <person name="Scarpelli C."/>
            <person name="Schachter V."/>
            <person name="Sperling L."/>
            <person name="Meyer E."/>
            <person name="Cohen J."/>
            <person name="Wincker P."/>
        </authorList>
    </citation>
    <scope>NUCLEOTIDE SEQUENCE [LARGE SCALE GENOMIC DNA]</scope>
    <source>
        <strain evidence="21 22">Stock d4-2</strain>
    </source>
</reference>
<evidence type="ECO:0000256" key="9">
    <source>
        <dbReference type="ARBA" id="ARBA00022989"/>
    </source>
</evidence>
<dbReference type="InterPro" id="IPR029066">
    <property type="entry name" value="PLP-binding_barrel"/>
</dbReference>
<dbReference type="PANTHER" id="PTHR45918:SF1">
    <property type="entry name" value="ALPHA-1,3_1,6-MANNOSYLTRANSFERASE ALG2"/>
    <property type="match status" value="1"/>
</dbReference>
<dbReference type="FunFam" id="3.20.20.10:FF:000008">
    <property type="entry name" value="Ornithine decarboxylase"/>
    <property type="match status" value="1"/>
</dbReference>
<evidence type="ECO:0000256" key="16">
    <source>
        <dbReference type="PIRSR" id="PIRSR600183-50"/>
    </source>
</evidence>
<dbReference type="PRINTS" id="PR01179">
    <property type="entry name" value="ODADCRBXLASE"/>
</dbReference>
<keyword evidence="6" id="KW-0808">Transferase</keyword>
<dbReference type="GeneID" id="5036446"/>
<evidence type="ECO:0000313" key="22">
    <source>
        <dbReference type="Proteomes" id="UP000000600"/>
    </source>
</evidence>
<dbReference type="eggNOG" id="KOG0853">
    <property type="taxonomic scope" value="Eukaryota"/>
</dbReference>
<dbReference type="Pfam" id="PF02784">
    <property type="entry name" value="Orn_Arg_deC_N"/>
    <property type="match status" value="1"/>
</dbReference>
<dbReference type="InterPro" id="IPR001296">
    <property type="entry name" value="Glyco_trans_1"/>
</dbReference>
<evidence type="ECO:0000256" key="2">
    <source>
        <dbReference type="ARBA" id="ARBA00004922"/>
    </source>
</evidence>
<dbReference type="Pfam" id="PF13439">
    <property type="entry name" value="Glyco_transf_4"/>
    <property type="match status" value="1"/>
</dbReference>
<dbReference type="InterPro" id="IPR027054">
    <property type="entry name" value="ALG2"/>
</dbReference>
<evidence type="ECO:0000256" key="8">
    <source>
        <dbReference type="ARBA" id="ARBA00022824"/>
    </source>
</evidence>
<evidence type="ECO:0000256" key="7">
    <source>
        <dbReference type="ARBA" id="ARBA00022692"/>
    </source>
</evidence>
<dbReference type="InParanoid" id="A0DJP7"/>
<dbReference type="CDD" id="cd03805">
    <property type="entry name" value="GT4_ALG2-like"/>
    <property type="match status" value="1"/>
</dbReference>
<gene>
    <name evidence="21" type="ORF">GSPATT00017608001</name>
</gene>
<keyword evidence="7 17" id="KW-0812">Transmembrane</keyword>
<feature type="domain" description="Glycosyltransferase subfamily 4-like N-terminal" evidence="20">
    <location>
        <begin position="19"/>
        <end position="179"/>
    </location>
</feature>
<comment type="catalytic activity">
    <reaction evidence="14">
        <text>a beta-D-Man-(1-&gt;4)-beta-D-GlcNAc-(1-&gt;4)-alpha-D-GlcNAc-diphospho-di-trans,poly-cis-dolichol + GDP-alpha-D-mannose = an alpha-D-Man-(1-&gt;3)-beta-D-Man-(1-&gt;4)-beta-D-GlcNAc-(1-&gt;4)-alpha-D-GlcNAc-diphospho-di-trans,poly-cis-dolichol + GDP + H(+)</text>
        <dbReference type="Rhea" id="RHEA:29515"/>
        <dbReference type="Rhea" id="RHEA-COMP:19511"/>
        <dbReference type="Rhea" id="RHEA-COMP:19513"/>
        <dbReference type="ChEBI" id="CHEBI:15378"/>
        <dbReference type="ChEBI" id="CHEBI:57527"/>
        <dbReference type="ChEBI" id="CHEBI:58189"/>
        <dbReference type="ChEBI" id="CHEBI:58472"/>
        <dbReference type="ChEBI" id="CHEBI:132510"/>
        <dbReference type="EC" id="2.4.1.132"/>
    </reaction>
    <physiologicalReaction direction="left-to-right" evidence="14">
        <dbReference type="Rhea" id="RHEA:29516"/>
    </physiologicalReaction>
</comment>
<keyword evidence="9 17" id="KW-1133">Transmembrane helix</keyword>
<evidence type="ECO:0000256" key="14">
    <source>
        <dbReference type="ARBA" id="ARBA00045103"/>
    </source>
</evidence>
<dbReference type="OrthoDB" id="448893at2759"/>
<evidence type="ECO:0000256" key="3">
    <source>
        <dbReference type="ARBA" id="ARBA00011969"/>
    </source>
</evidence>
<dbReference type="GO" id="GO:0033387">
    <property type="term" value="P:putrescine biosynthetic process from arginine, via ornithine"/>
    <property type="evidence" value="ECO:0000318"/>
    <property type="project" value="GO_Central"/>
</dbReference>
<evidence type="ECO:0000256" key="1">
    <source>
        <dbReference type="ARBA" id="ARBA00004586"/>
    </source>
</evidence>
<dbReference type="InterPro" id="IPR009006">
    <property type="entry name" value="Ala_racemase/Decarboxylase_C"/>
</dbReference>
<evidence type="ECO:0000256" key="15">
    <source>
        <dbReference type="ARBA" id="ARBA00045104"/>
    </source>
</evidence>
<dbReference type="eggNOG" id="KOG0622">
    <property type="taxonomic scope" value="Eukaryota"/>
</dbReference>
<keyword evidence="22" id="KW-1185">Reference proteome</keyword>
<evidence type="ECO:0000256" key="6">
    <source>
        <dbReference type="ARBA" id="ARBA00022679"/>
    </source>
</evidence>
<dbReference type="EMBL" id="CT868463">
    <property type="protein sequence ID" value="CAK83264.1"/>
    <property type="molecule type" value="Genomic_DNA"/>
</dbReference>
<feature type="transmembrane region" description="Helical" evidence="17">
    <location>
        <begin position="72"/>
        <end position="93"/>
    </location>
</feature>
<proteinExistence type="predicted"/>
<keyword evidence="8" id="KW-0256">Endoplasmic reticulum</keyword>
<dbReference type="KEGG" id="ptm:GSPATT00017608001"/>
<dbReference type="Gene3D" id="3.40.50.2000">
    <property type="entry name" value="Glycogen Phosphorylase B"/>
    <property type="match status" value="2"/>
</dbReference>
<dbReference type="GO" id="GO:0005737">
    <property type="term" value="C:cytoplasm"/>
    <property type="evidence" value="ECO:0000318"/>
    <property type="project" value="GO_Central"/>
</dbReference>
<keyword evidence="10 17" id="KW-0472">Membrane</keyword>
<dbReference type="InterPro" id="IPR022644">
    <property type="entry name" value="De-COase2_N"/>
</dbReference>
<dbReference type="Proteomes" id="UP000000600">
    <property type="component" value="Unassembled WGS sequence"/>
</dbReference>
<dbReference type="EC" id="2.4.1.257" evidence="3"/>
<dbReference type="InterPro" id="IPR028098">
    <property type="entry name" value="Glyco_trans_4-like_N"/>
</dbReference>
<evidence type="ECO:0000259" key="19">
    <source>
        <dbReference type="Pfam" id="PF02784"/>
    </source>
</evidence>
<dbReference type="Pfam" id="PF00534">
    <property type="entry name" value="Glycos_transf_1"/>
    <property type="match status" value="1"/>
</dbReference>
<evidence type="ECO:0000259" key="20">
    <source>
        <dbReference type="Pfam" id="PF13439"/>
    </source>
</evidence>
<dbReference type="SUPFAM" id="SSF50621">
    <property type="entry name" value="Alanine racemase C-terminal domain-like"/>
    <property type="match status" value="1"/>
</dbReference>
<dbReference type="HOGENOM" id="CLU_325039_0_0_1"/>
<dbReference type="Gene3D" id="2.40.37.10">
    <property type="entry name" value="Lyase, Ornithine Decarboxylase, Chain A, domain 1"/>
    <property type="match status" value="1"/>
</dbReference>
<comment type="catalytic activity">
    <reaction evidence="15">
        <text>an alpha-D-Man-(1-&gt;3)-beta-D-Man-(1-&gt;4)-beta-D-GlcNAc-(1-&gt;4)-alpha-D-GlcNAc-diphospho-di-trans,poly-cis-dolichol + GDP-alpha-D-mannose = an alpha-D-Man-(1-&gt;3)-[alpha-D-Man-(1-&gt;6)]-beta-D-Man-(1-&gt;4)-beta-D-GlcNAc-(1-&gt;4)-alpha-D-GlcNAc-diphospho-di-trans,poly-cis-dolichol + GDP + H(+)</text>
        <dbReference type="Rhea" id="RHEA:29519"/>
        <dbReference type="Rhea" id="RHEA-COMP:19513"/>
        <dbReference type="Rhea" id="RHEA-COMP:19515"/>
        <dbReference type="ChEBI" id="CHEBI:15378"/>
        <dbReference type="ChEBI" id="CHEBI:57527"/>
        <dbReference type="ChEBI" id="CHEBI:58189"/>
        <dbReference type="ChEBI" id="CHEBI:132510"/>
        <dbReference type="ChEBI" id="CHEBI:132511"/>
        <dbReference type="EC" id="2.4.1.257"/>
    </reaction>
    <physiologicalReaction direction="left-to-right" evidence="15">
        <dbReference type="Rhea" id="RHEA:29520"/>
    </physiologicalReaction>
</comment>